<evidence type="ECO:0000256" key="6">
    <source>
        <dbReference type="ARBA" id="ARBA00022618"/>
    </source>
</evidence>
<evidence type="ECO:0000256" key="5">
    <source>
        <dbReference type="ARBA" id="ARBA00022598"/>
    </source>
</evidence>
<proteinExistence type="inferred from homology"/>
<keyword evidence="9 14" id="KW-0133">Cell shape</keyword>
<evidence type="ECO:0000256" key="11">
    <source>
        <dbReference type="ARBA" id="ARBA00023306"/>
    </source>
</evidence>
<dbReference type="GO" id="GO:0005524">
    <property type="term" value="F:ATP binding"/>
    <property type="evidence" value="ECO:0007669"/>
    <property type="project" value="UniProtKB-UniRule"/>
</dbReference>
<dbReference type="GO" id="GO:0008763">
    <property type="term" value="F:UDP-N-acetylmuramate-L-alanine ligase activity"/>
    <property type="evidence" value="ECO:0007669"/>
    <property type="project" value="UniProtKB-UniRule"/>
</dbReference>
<dbReference type="HAMAP" id="MF_00046">
    <property type="entry name" value="MurC"/>
    <property type="match status" value="1"/>
</dbReference>
<dbReference type="AlphaFoldDB" id="A0A9D9IGH7"/>
<keyword evidence="4 14" id="KW-0963">Cytoplasm</keyword>
<evidence type="ECO:0000256" key="8">
    <source>
        <dbReference type="ARBA" id="ARBA00022840"/>
    </source>
</evidence>
<dbReference type="SUPFAM" id="SSF51984">
    <property type="entry name" value="MurCD N-terminal domain"/>
    <property type="match status" value="1"/>
</dbReference>
<evidence type="ECO:0000313" key="19">
    <source>
        <dbReference type="Proteomes" id="UP000823603"/>
    </source>
</evidence>
<gene>
    <name evidence="14" type="primary">murC</name>
    <name evidence="18" type="ORF">IAB82_05430</name>
</gene>
<evidence type="ECO:0000256" key="12">
    <source>
        <dbReference type="ARBA" id="ARBA00023316"/>
    </source>
</evidence>
<evidence type="ECO:0000259" key="15">
    <source>
        <dbReference type="Pfam" id="PF01225"/>
    </source>
</evidence>
<feature type="domain" description="Mur ligase N-terminal catalytic" evidence="15">
    <location>
        <begin position="7"/>
        <end position="107"/>
    </location>
</feature>
<dbReference type="EC" id="6.3.2.8" evidence="3 14"/>
<dbReference type="GO" id="GO:0005737">
    <property type="term" value="C:cytoplasm"/>
    <property type="evidence" value="ECO:0007669"/>
    <property type="project" value="UniProtKB-SubCell"/>
</dbReference>
<dbReference type="EMBL" id="JADIMB010000078">
    <property type="protein sequence ID" value="MBO8471221.1"/>
    <property type="molecule type" value="Genomic_DNA"/>
</dbReference>
<keyword evidence="12 14" id="KW-0961">Cell wall biogenesis/degradation</keyword>
<dbReference type="SUPFAM" id="SSF53244">
    <property type="entry name" value="MurD-like peptide ligases, peptide-binding domain"/>
    <property type="match status" value="1"/>
</dbReference>
<evidence type="ECO:0000256" key="1">
    <source>
        <dbReference type="ARBA" id="ARBA00004496"/>
    </source>
</evidence>
<dbReference type="InterPro" id="IPR036615">
    <property type="entry name" value="Mur_ligase_C_dom_sf"/>
</dbReference>
<dbReference type="NCBIfam" id="TIGR01082">
    <property type="entry name" value="murC"/>
    <property type="match status" value="1"/>
</dbReference>
<dbReference type="Gene3D" id="3.40.1190.10">
    <property type="entry name" value="Mur-like, catalytic domain"/>
    <property type="match status" value="1"/>
</dbReference>
<dbReference type="Gene3D" id="3.40.50.720">
    <property type="entry name" value="NAD(P)-binding Rossmann-like Domain"/>
    <property type="match status" value="1"/>
</dbReference>
<reference evidence="18" key="1">
    <citation type="submission" date="2020-10" db="EMBL/GenBank/DDBJ databases">
        <authorList>
            <person name="Gilroy R."/>
        </authorList>
    </citation>
    <scope>NUCLEOTIDE SEQUENCE</scope>
    <source>
        <strain evidence="18">B2-22910</strain>
    </source>
</reference>
<comment type="function">
    <text evidence="14">Cell wall formation.</text>
</comment>
<dbReference type="InterPro" id="IPR036565">
    <property type="entry name" value="Mur-like_cat_sf"/>
</dbReference>
<evidence type="ECO:0000256" key="3">
    <source>
        <dbReference type="ARBA" id="ARBA00012211"/>
    </source>
</evidence>
<accession>A0A9D9IGH7</accession>
<dbReference type="Gene3D" id="3.90.190.20">
    <property type="entry name" value="Mur ligase, C-terminal domain"/>
    <property type="match status" value="1"/>
</dbReference>
<evidence type="ECO:0000256" key="13">
    <source>
        <dbReference type="ARBA" id="ARBA00047833"/>
    </source>
</evidence>
<dbReference type="PANTHER" id="PTHR43445:SF3">
    <property type="entry name" value="UDP-N-ACETYLMURAMATE--L-ALANINE LIGASE"/>
    <property type="match status" value="1"/>
</dbReference>
<feature type="domain" description="Mur ligase C-terminal" evidence="16">
    <location>
        <begin position="310"/>
        <end position="435"/>
    </location>
</feature>
<dbReference type="InterPro" id="IPR013221">
    <property type="entry name" value="Mur_ligase_cen"/>
</dbReference>
<protein>
    <recommendedName>
        <fullName evidence="3 14">UDP-N-acetylmuramate--L-alanine ligase</fullName>
        <ecNumber evidence="3 14">6.3.2.8</ecNumber>
    </recommendedName>
    <alternativeName>
        <fullName evidence="14">UDP-N-acetylmuramoyl-L-alanine synthetase</fullName>
    </alternativeName>
</protein>
<keyword evidence="6 14" id="KW-0132">Cell division</keyword>
<dbReference type="GO" id="GO:0008360">
    <property type="term" value="P:regulation of cell shape"/>
    <property type="evidence" value="ECO:0007669"/>
    <property type="project" value="UniProtKB-KW"/>
</dbReference>
<dbReference type="Proteomes" id="UP000823603">
    <property type="component" value="Unassembled WGS sequence"/>
</dbReference>
<evidence type="ECO:0000256" key="9">
    <source>
        <dbReference type="ARBA" id="ARBA00022960"/>
    </source>
</evidence>
<dbReference type="SUPFAM" id="SSF53623">
    <property type="entry name" value="MurD-like peptide ligases, catalytic domain"/>
    <property type="match status" value="1"/>
</dbReference>
<comment type="caution">
    <text evidence="18">The sequence shown here is derived from an EMBL/GenBank/DDBJ whole genome shotgun (WGS) entry which is preliminary data.</text>
</comment>
<dbReference type="InterPro" id="IPR000713">
    <property type="entry name" value="Mur_ligase_N"/>
</dbReference>
<dbReference type="PANTHER" id="PTHR43445">
    <property type="entry name" value="UDP-N-ACETYLMURAMATE--L-ALANINE LIGASE-RELATED"/>
    <property type="match status" value="1"/>
</dbReference>
<reference evidence="18" key="2">
    <citation type="journal article" date="2021" name="PeerJ">
        <title>Extensive microbial diversity within the chicken gut microbiome revealed by metagenomics and culture.</title>
        <authorList>
            <person name="Gilroy R."/>
            <person name="Ravi A."/>
            <person name="Getino M."/>
            <person name="Pursley I."/>
            <person name="Horton D.L."/>
            <person name="Alikhan N.F."/>
            <person name="Baker D."/>
            <person name="Gharbi K."/>
            <person name="Hall N."/>
            <person name="Watson M."/>
            <person name="Adriaenssens E.M."/>
            <person name="Foster-Nyarko E."/>
            <person name="Jarju S."/>
            <person name="Secka A."/>
            <person name="Antonio M."/>
            <person name="Oren A."/>
            <person name="Chaudhuri R.R."/>
            <person name="La Ragione R."/>
            <person name="Hildebrand F."/>
            <person name="Pallen M.J."/>
        </authorList>
    </citation>
    <scope>NUCLEOTIDE SEQUENCE</scope>
    <source>
        <strain evidence="18">B2-22910</strain>
    </source>
</reference>
<keyword evidence="10 14" id="KW-0573">Peptidoglycan synthesis</keyword>
<dbReference type="InterPro" id="IPR004101">
    <property type="entry name" value="Mur_ligase_C"/>
</dbReference>
<feature type="domain" description="Mur ligase central" evidence="17">
    <location>
        <begin position="112"/>
        <end position="288"/>
    </location>
</feature>
<comment type="pathway">
    <text evidence="2 14">Cell wall biogenesis; peptidoglycan biosynthesis.</text>
</comment>
<sequence length="457" mass="50587">MKDWKNIYFIGIGGIGMSAIARYCKAKGYNVSGYDRTPSDLTHELEDEGISIHYEDNPGFIPEDAGSTLVVYTPAIPHDMGELEYVKGHGYKVLKRSRVLGEITRGKRCLAISGTHGKTTTSTILAHIFKSSGEGCSAFLGGISKNYDSNLLISRNDVIVAEADEFDRSFLQLHPETAVITAMDADHLDIYSDLAHVRQAFKEFASQVSGTLIVKSGLDITEADTKAKILSYSYDNPQSDFHASCLVPDSCGYFTFTLESPQARIEGCRIGVPGWVNVENGIAAAAVALTYGIPPEKVKEALASFQGVKRRFDIHLNTPHCSYIDDYAHHPEEISTAISSIREIFPGRRLTAVFQPHLYTRTRDFADGFAQALGKVDKLILLDIYPAREEPIPGVTSEIIFSKVNGPEKVMLKKEQLMDYLENEPVDVLVTFGAGNIDRFIRPITELLERRTSRIQP</sequence>
<evidence type="ECO:0000259" key="17">
    <source>
        <dbReference type="Pfam" id="PF08245"/>
    </source>
</evidence>
<evidence type="ECO:0000313" key="18">
    <source>
        <dbReference type="EMBL" id="MBO8471221.1"/>
    </source>
</evidence>
<comment type="subcellular location">
    <subcellularLocation>
        <location evidence="1 14">Cytoplasm</location>
    </subcellularLocation>
</comment>
<comment type="similarity">
    <text evidence="14">Belongs to the MurCDEF family.</text>
</comment>
<feature type="binding site" evidence="14">
    <location>
        <begin position="114"/>
        <end position="120"/>
    </location>
    <ligand>
        <name>ATP</name>
        <dbReference type="ChEBI" id="CHEBI:30616"/>
    </ligand>
</feature>
<dbReference type="InterPro" id="IPR005758">
    <property type="entry name" value="UDP-N-AcMur_Ala_ligase_MurC"/>
</dbReference>
<evidence type="ECO:0000256" key="4">
    <source>
        <dbReference type="ARBA" id="ARBA00022490"/>
    </source>
</evidence>
<dbReference type="Pfam" id="PF01225">
    <property type="entry name" value="Mur_ligase"/>
    <property type="match status" value="1"/>
</dbReference>
<dbReference type="InterPro" id="IPR050061">
    <property type="entry name" value="MurCDEF_pg_biosynth"/>
</dbReference>
<evidence type="ECO:0000256" key="7">
    <source>
        <dbReference type="ARBA" id="ARBA00022741"/>
    </source>
</evidence>
<evidence type="ECO:0000259" key="16">
    <source>
        <dbReference type="Pfam" id="PF02875"/>
    </source>
</evidence>
<keyword evidence="7 14" id="KW-0547">Nucleotide-binding</keyword>
<evidence type="ECO:0000256" key="2">
    <source>
        <dbReference type="ARBA" id="ARBA00004752"/>
    </source>
</evidence>
<dbReference type="Pfam" id="PF08245">
    <property type="entry name" value="Mur_ligase_M"/>
    <property type="match status" value="1"/>
</dbReference>
<comment type="catalytic activity">
    <reaction evidence="13 14">
        <text>UDP-N-acetyl-alpha-D-muramate + L-alanine + ATP = UDP-N-acetyl-alpha-D-muramoyl-L-alanine + ADP + phosphate + H(+)</text>
        <dbReference type="Rhea" id="RHEA:23372"/>
        <dbReference type="ChEBI" id="CHEBI:15378"/>
        <dbReference type="ChEBI" id="CHEBI:30616"/>
        <dbReference type="ChEBI" id="CHEBI:43474"/>
        <dbReference type="ChEBI" id="CHEBI:57972"/>
        <dbReference type="ChEBI" id="CHEBI:70757"/>
        <dbReference type="ChEBI" id="CHEBI:83898"/>
        <dbReference type="ChEBI" id="CHEBI:456216"/>
        <dbReference type="EC" id="6.3.2.8"/>
    </reaction>
</comment>
<evidence type="ECO:0000256" key="14">
    <source>
        <dbReference type="HAMAP-Rule" id="MF_00046"/>
    </source>
</evidence>
<organism evidence="18 19">
    <name type="scientific">Candidatus Cryptobacteroides faecavium</name>
    <dbReference type="NCBI Taxonomy" id="2840762"/>
    <lineage>
        <taxon>Bacteria</taxon>
        <taxon>Pseudomonadati</taxon>
        <taxon>Bacteroidota</taxon>
        <taxon>Bacteroidia</taxon>
        <taxon>Bacteroidales</taxon>
        <taxon>Candidatus Cryptobacteroides</taxon>
    </lineage>
</organism>
<keyword evidence="8 14" id="KW-0067">ATP-binding</keyword>
<name>A0A9D9IGH7_9BACT</name>
<keyword evidence="5 14" id="KW-0436">Ligase</keyword>
<dbReference type="GO" id="GO:0051301">
    <property type="term" value="P:cell division"/>
    <property type="evidence" value="ECO:0007669"/>
    <property type="project" value="UniProtKB-KW"/>
</dbReference>
<dbReference type="GO" id="GO:0009252">
    <property type="term" value="P:peptidoglycan biosynthetic process"/>
    <property type="evidence" value="ECO:0007669"/>
    <property type="project" value="UniProtKB-UniRule"/>
</dbReference>
<dbReference type="GO" id="GO:0071555">
    <property type="term" value="P:cell wall organization"/>
    <property type="evidence" value="ECO:0007669"/>
    <property type="project" value="UniProtKB-KW"/>
</dbReference>
<dbReference type="Pfam" id="PF02875">
    <property type="entry name" value="Mur_ligase_C"/>
    <property type="match status" value="1"/>
</dbReference>
<keyword evidence="11 14" id="KW-0131">Cell cycle</keyword>
<evidence type="ECO:0000256" key="10">
    <source>
        <dbReference type="ARBA" id="ARBA00022984"/>
    </source>
</evidence>